<organism evidence="2 3">
    <name type="scientific">Actinoplanes italicus</name>
    <dbReference type="NCBI Taxonomy" id="113567"/>
    <lineage>
        <taxon>Bacteria</taxon>
        <taxon>Bacillati</taxon>
        <taxon>Actinomycetota</taxon>
        <taxon>Actinomycetes</taxon>
        <taxon>Micromonosporales</taxon>
        <taxon>Micromonosporaceae</taxon>
        <taxon>Actinoplanes</taxon>
    </lineage>
</organism>
<name>A0A2T0JKU2_9ACTN</name>
<feature type="compositionally biased region" description="Basic and acidic residues" evidence="1">
    <location>
        <begin position="1"/>
        <end position="10"/>
    </location>
</feature>
<feature type="compositionally biased region" description="Basic and acidic residues" evidence="1">
    <location>
        <begin position="17"/>
        <end position="38"/>
    </location>
</feature>
<protein>
    <recommendedName>
        <fullName evidence="4">DUF4367 domain-containing protein</fullName>
    </recommendedName>
</protein>
<evidence type="ECO:0000313" key="3">
    <source>
        <dbReference type="Proteomes" id="UP000239415"/>
    </source>
</evidence>
<comment type="caution">
    <text evidence="2">The sequence shown here is derived from an EMBL/GenBank/DDBJ whole genome shotgun (WGS) entry which is preliminary data.</text>
</comment>
<proteinExistence type="predicted"/>
<dbReference type="AlphaFoldDB" id="A0A2T0JKU2"/>
<dbReference type="Proteomes" id="UP000239415">
    <property type="component" value="Unassembled WGS sequence"/>
</dbReference>
<evidence type="ECO:0000313" key="2">
    <source>
        <dbReference type="EMBL" id="PRX08213.1"/>
    </source>
</evidence>
<gene>
    <name evidence="2" type="ORF">CLV67_14128</name>
</gene>
<evidence type="ECO:0000256" key="1">
    <source>
        <dbReference type="SAM" id="MobiDB-lite"/>
    </source>
</evidence>
<reference evidence="2 3" key="1">
    <citation type="submission" date="2018-03" db="EMBL/GenBank/DDBJ databases">
        <title>Genomic Encyclopedia of Archaeal and Bacterial Type Strains, Phase II (KMG-II): from individual species to whole genera.</title>
        <authorList>
            <person name="Goeker M."/>
        </authorList>
    </citation>
    <scope>NUCLEOTIDE SEQUENCE [LARGE SCALE GENOMIC DNA]</scope>
    <source>
        <strain evidence="2 3">DSM 43146</strain>
    </source>
</reference>
<keyword evidence="3" id="KW-1185">Reference proteome</keyword>
<feature type="region of interest" description="Disordered" evidence="1">
    <location>
        <begin position="1"/>
        <end position="40"/>
    </location>
</feature>
<sequence>MPEPEKRREPGSQPDLGGRREPGKRPEPGGRPEARDLPGTENLIGELRELGARLTVPAAVDQKEAVRARLARPAPRPRRVRPLVAALAAALVVSIASVAPARAAVVEVIGDLLRIAGVEVRREQPRQALPVTPSALPSAAASAAFLIGVPAELGDPEEVIGSDPDEKGRPRVVTLVYRGGAVRLDEFDGRLDTTFFKTSPDARWVEPWAGVTAAAWVPGPHPVTYVGRDGRERTETARLAGPALVWATATVTYRLEGIGTLEEAIAVARSVR</sequence>
<dbReference type="EMBL" id="PVMZ01000041">
    <property type="protein sequence ID" value="PRX08213.1"/>
    <property type="molecule type" value="Genomic_DNA"/>
</dbReference>
<evidence type="ECO:0008006" key="4">
    <source>
        <dbReference type="Google" id="ProtNLM"/>
    </source>
</evidence>
<accession>A0A2T0JKU2</accession>